<evidence type="ECO:0000256" key="12">
    <source>
        <dbReference type="PROSITE-ProRule" id="PRU01240"/>
    </source>
</evidence>
<dbReference type="InterPro" id="IPR045051">
    <property type="entry name" value="SBT"/>
</dbReference>
<evidence type="ECO:0000256" key="1">
    <source>
        <dbReference type="ARBA" id="ARBA00002076"/>
    </source>
</evidence>
<dbReference type="InterPro" id="IPR041469">
    <property type="entry name" value="Subtilisin-like_FN3"/>
</dbReference>
<name>A0AAV8SU77_9ROSI</name>
<feature type="domain" description="Inhibitor I9" evidence="16">
    <location>
        <begin position="29"/>
        <end position="114"/>
    </location>
</feature>
<evidence type="ECO:0000256" key="5">
    <source>
        <dbReference type="ARBA" id="ARBA00022525"/>
    </source>
</evidence>
<dbReference type="Pfam" id="PF05922">
    <property type="entry name" value="Inhibitor_I9"/>
    <property type="match status" value="1"/>
</dbReference>
<evidence type="ECO:0000256" key="13">
    <source>
        <dbReference type="SAM" id="SignalP"/>
    </source>
</evidence>
<evidence type="ECO:0000313" key="18">
    <source>
        <dbReference type="EMBL" id="KAJ8755569.1"/>
    </source>
</evidence>
<evidence type="ECO:0000259" key="17">
    <source>
        <dbReference type="Pfam" id="PF17766"/>
    </source>
</evidence>
<keyword evidence="5" id="KW-0964">Secreted</keyword>
<organism evidence="18 19">
    <name type="scientific">Erythroxylum novogranatense</name>
    <dbReference type="NCBI Taxonomy" id="1862640"/>
    <lineage>
        <taxon>Eukaryota</taxon>
        <taxon>Viridiplantae</taxon>
        <taxon>Streptophyta</taxon>
        <taxon>Embryophyta</taxon>
        <taxon>Tracheophyta</taxon>
        <taxon>Spermatophyta</taxon>
        <taxon>Magnoliopsida</taxon>
        <taxon>eudicotyledons</taxon>
        <taxon>Gunneridae</taxon>
        <taxon>Pentapetalae</taxon>
        <taxon>rosids</taxon>
        <taxon>fabids</taxon>
        <taxon>Malpighiales</taxon>
        <taxon>Erythroxylaceae</taxon>
        <taxon>Erythroxylum</taxon>
    </lineage>
</organism>
<protein>
    <submittedName>
        <fullName evidence="18">Uncharacterized protein</fullName>
    </submittedName>
</protein>
<dbReference type="Gene3D" id="2.60.40.2310">
    <property type="match status" value="1"/>
</dbReference>
<dbReference type="GO" id="GO:0006508">
    <property type="term" value="P:proteolysis"/>
    <property type="evidence" value="ECO:0007669"/>
    <property type="project" value="UniProtKB-KW"/>
</dbReference>
<proteinExistence type="inferred from homology"/>
<dbReference type="Gene3D" id="3.40.50.200">
    <property type="entry name" value="Peptidase S8/S53 domain"/>
    <property type="match status" value="1"/>
</dbReference>
<feature type="signal peptide" evidence="13">
    <location>
        <begin position="1"/>
        <end position="25"/>
    </location>
</feature>
<feature type="active site" description="Charge relay system" evidence="11 12">
    <location>
        <position position="558"/>
    </location>
</feature>
<keyword evidence="8 12" id="KW-0378">Hydrolase</keyword>
<dbReference type="PANTHER" id="PTHR10795">
    <property type="entry name" value="PROPROTEIN CONVERTASE SUBTILISIN/KEXIN"/>
    <property type="match status" value="1"/>
</dbReference>
<keyword evidence="6 12" id="KW-0645">Protease</keyword>
<evidence type="ECO:0000256" key="6">
    <source>
        <dbReference type="ARBA" id="ARBA00022670"/>
    </source>
</evidence>
<evidence type="ECO:0000259" key="14">
    <source>
        <dbReference type="Pfam" id="PF00082"/>
    </source>
</evidence>
<keyword evidence="4" id="KW-0052">Apoplast</keyword>
<dbReference type="InterPro" id="IPR023828">
    <property type="entry name" value="Peptidase_S8_Ser-AS"/>
</dbReference>
<evidence type="ECO:0000256" key="8">
    <source>
        <dbReference type="ARBA" id="ARBA00022801"/>
    </source>
</evidence>
<feature type="domain" description="Subtilisin-like protease fibronectin type-III" evidence="17">
    <location>
        <begin position="671"/>
        <end position="766"/>
    </location>
</feature>
<dbReference type="AlphaFoldDB" id="A0AAV8SU77"/>
<dbReference type="CDD" id="cd02120">
    <property type="entry name" value="PA_subtilisin_like"/>
    <property type="match status" value="1"/>
</dbReference>
<dbReference type="FunFam" id="3.40.50.200:FF:000006">
    <property type="entry name" value="Subtilisin-like protease SBT1.5"/>
    <property type="match status" value="1"/>
</dbReference>
<dbReference type="Gene3D" id="3.30.70.80">
    <property type="entry name" value="Peptidase S8 propeptide/proteinase inhibitor I9"/>
    <property type="match status" value="1"/>
</dbReference>
<evidence type="ECO:0000256" key="9">
    <source>
        <dbReference type="ARBA" id="ARBA00022825"/>
    </source>
</evidence>
<evidence type="ECO:0000313" key="19">
    <source>
        <dbReference type="Proteomes" id="UP001159364"/>
    </source>
</evidence>
<keyword evidence="7 13" id="KW-0732">Signal</keyword>
<reference evidence="18 19" key="1">
    <citation type="submission" date="2021-09" db="EMBL/GenBank/DDBJ databases">
        <title>Genomic insights and catalytic innovation underlie evolution of tropane alkaloids biosynthesis.</title>
        <authorList>
            <person name="Wang Y.-J."/>
            <person name="Tian T."/>
            <person name="Huang J.-P."/>
            <person name="Huang S.-X."/>
        </authorList>
    </citation>
    <scope>NUCLEOTIDE SEQUENCE [LARGE SCALE GENOMIC DNA]</scope>
    <source>
        <strain evidence="18">KIB-2018</strain>
        <tissue evidence="18">Leaf</tissue>
    </source>
</reference>
<feature type="active site" description="Charge relay system" evidence="11 12">
    <location>
        <position position="220"/>
    </location>
</feature>
<feature type="domain" description="Peptidase S8/S53" evidence="14">
    <location>
        <begin position="142"/>
        <end position="616"/>
    </location>
</feature>
<comment type="caution">
    <text evidence="18">The sequence shown here is derived from an EMBL/GenBank/DDBJ whole genome shotgun (WGS) entry which is preliminary data.</text>
</comment>
<evidence type="ECO:0000256" key="4">
    <source>
        <dbReference type="ARBA" id="ARBA00022523"/>
    </source>
</evidence>
<dbReference type="GO" id="GO:0009610">
    <property type="term" value="P:response to symbiotic fungus"/>
    <property type="evidence" value="ECO:0007669"/>
    <property type="project" value="UniProtKB-ARBA"/>
</dbReference>
<evidence type="ECO:0000259" key="16">
    <source>
        <dbReference type="Pfam" id="PF05922"/>
    </source>
</evidence>
<evidence type="ECO:0000256" key="10">
    <source>
        <dbReference type="ARBA" id="ARBA00023180"/>
    </source>
</evidence>
<evidence type="ECO:0000256" key="7">
    <source>
        <dbReference type="ARBA" id="ARBA00022729"/>
    </source>
</evidence>
<feature type="chain" id="PRO_5043496692" evidence="13">
    <location>
        <begin position="26"/>
        <end position="769"/>
    </location>
</feature>
<accession>A0AAV8SU77</accession>
<dbReference type="FunFam" id="3.30.70.80:FF:000002">
    <property type="entry name" value="Subtilisin-like protease SBT5.3"/>
    <property type="match status" value="1"/>
</dbReference>
<evidence type="ECO:0000256" key="11">
    <source>
        <dbReference type="PIRSR" id="PIRSR615500-1"/>
    </source>
</evidence>
<dbReference type="Pfam" id="PF17766">
    <property type="entry name" value="fn3_6"/>
    <property type="match status" value="1"/>
</dbReference>
<dbReference type="GO" id="GO:0004252">
    <property type="term" value="F:serine-type endopeptidase activity"/>
    <property type="evidence" value="ECO:0007669"/>
    <property type="project" value="UniProtKB-UniRule"/>
</dbReference>
<dbReference type="PRINTS" id="PR00723">
    <property type="entry name" value="SUBTILISIN"/>
</dbReference>
<comment type="similarity">
    <text evidence="3 12">Belongs to the peptidase S8 family.</text>
</comment>
<keyword evidence="9 12" id="KW-0720">Serine protease</keyword>
<dbReference type="FunFam" id="2.60.40.2310:FF:000001">
    <property type="entry name" value="Subtilisin-like protease SBT1.5"/>
    <property type="match status" value="1"/>
</dbReference>
<dbReference type="InterPro" id="IPR037045">
    <property type="entry name" value="S8pro/Inhibitor_I9_sf"/>
</dbReference>
<evidence type="ECO:0000259" key="15">
    <source>
        <dbReference type="Pfam" id="PF02225"/>
    </source>
</evidence>
<comment type="function">
    <text evidence="1">Required for arbuscular mycorrhiza (AM) development during AM symbiosis with AM fungi (e.g. Glomeromycota intraradices).</text>
</comment>
<dbReference type="InterPro" id="IPR034197">
    <property type="entry name" value="Peptidases_S8_3"/>
</dbReference>
<dbReference type="PROSITE" id="PS00138">
    <property type="entry name" value="SUBTILASE_SER"/>
    <property type="match status" value="1"/>
</dbReference>
<dbReference type="SUPFAM" id="SSF52743">
    <property type="entry name" value="Subtilisin-like"/>
    <property type="match status" value="1"/>
</dbReference>
<keyword evidence="19" id="KW-1185">Reference proteome</keyword>
<feature type="active site" description="Charge relay system" evidence="11 12">
    <location>
        <position position="151"/>
    </location>
</feature>
<dbReference type="GO" id="GO:0009609">
    <property type="term" value="P:response to symbiotic bacterium"/>
    <property type="evidence" value="ECO:0007669"/>
    <property type="project" value="UniProtKB-ARBA"/>
</dbReference>
<dbReference type="EMBL" id="JAIWQS010000009">
    <property type="protein sequence ID" value="KAJ8755569.1"/>
    <property type="molecule type" value="Genomic_DNA"/>
</dbReference>
<evidence type="ECO:0000256" key="3">
    <source>
        <dbReference type="ARBA" id="ARBA00011073"/>
    </source>
</evidence>
<dbReference type="InterPro" id="IPR015500">
    <property type="entry name" value="Peptidase_S8_subtilisin-rel"/>
</dbReference>
<dbReference type="InterPro" id="IPR036852">
    <property type="entry name" value="Peptidase_S8/S53_dom_sf"/>
</dbReference>
<dbReference type="GO" id="GO:0048046">
    <property type="term" value="C:apoplast"/>
    <property type="evidence" value="ECO:0007669"/>
    <property type="project" value="UniProtKB-SubCell"/>
</dbReference>
<dbReference type="InterPro" id="IPR000209">
    <property type="entry name" value="Peptidase_S8/S53_dom"/>
</dbReference>
<dbReference type="Gene3D" id="3.50.30.30">
    <property type="match status" value="1"/>
</dbReference>
<sequence length="769" mass="82324">MRLSVISALLLPCFLFSLLHTPTHAKPESYVVYLGSHAHGSDPTLNDIKTATTSHYQLLGSVCKSIEKAKEKIFYSYNKNINGFAAILEEEEAVELAKHPSVLSVFLNTARKLHTTHSWSFLGLENEGVIPDGSSWIKTRFGQDVIIANLDTGVWPELKSFSDEGFGPIPSKWRGICQNDTRGFPCNRKLIGSRFFNKGIGAYAGYLNSTYRTGRDTQGHGSHTLSTAAGNFVPKASVFGAALGTVKGGSPNARVASYKVCWPPLEGGECFDADIMAGFDSAIYDGVDVLSVSVGGSAVEFFSDPIAIGSFHAIQRGIIVVTSAGNEGPGKETVGNSAPWFVSVGASTLDREFLSYVALGNKKHLKAASLTAKRLPNAKFYPLISGETANAANASASDSGLCIPGSLDPKKVKGKILVCRRGQTGRIDKGLQALGAGAVGFILANDEANGDDVIAEPHLLPAAHVSFKDGQAIYAYINYTKNPMAFFTPSKTVLGVRPAPSVAAFSSRGPSLVEPSVLKPDVIAPGVDVIAAYTLVASPTDETIDKRRTPFTTLSGTSMACPHVAGIVGLLRAYHRDWSPAAILSALVTTAKTRANDGNPIIDANTRRPASPFDYGAGQVRPSRALDPGLVYELETRDYLNLLCARGYNESQIKLFSPKPYSCPSSLSFSDFNYPSFSIPNLNTTITATRTVKNVGSPGIYFARVKSPRGTKVSVKPSILRFKKIGESKTFQVTFQATKGYAIGQYSFGGLMWSDGVHNVRSPLVVKHL</sequence>
<dbReference type="InterPro" id="IPR010259">
    <property type="entry name" value="S8pro/Inhibitor_I9"/>
</dbReference>
<dbReference type="PROSITE" id="PS51892">
    <property type="entry name" value="SUBTILASE"/>
    <property type="match status" value="1"/>
</dbReference>
<comment type="subcellular location">
    <subcellularLocation>
        <location evidence="2">Secreted</location>
        <location evidence="2">Extracellular space</location>
        <location evidence="2">Apoplast</location>
    </subcellularLocation>
</comment>
<gene>
    <name evidence="18" type="ORF">K2173_022148</name>
</gene>
<dbReference type="FunFam" id="3.50.30.30:FF:000005">
    <property type="entry name" value="subtilisin-like protease SBT1.5"/>
    <property type="match status" value="1"/>
</dbReference>
<dbReference type="CDD" id="cd04852">
    <property type="entry name" value="Peptidases_S8_3"/>
    <property type="match status" value="1"/>
</dbReference>
<evidence type="ECO:0000256" key="2">
    <source>
        <dbReference type="ARBA" id="ARBA00004271"/>
    </source>
</evidence>
<dbReference type="InterPro" id="IPR003137">
    <property type="entry name" value="PA_domain"/>
</dbReference>
<dbReference type="Pfam" id="PF00082">
    <property type="entry name" value="Peptidase_S8"/>
    <property type="match status" value="1"/>
</dbReference>
<dbReference type="SUPFAM" id="SSF52025">
    <property type="entry name" value="PA domain"/>
    <property type="match status" value="1"/>
</dbReference>
<keyword evidence="10" id="KW-0325">Glycoprotein</keyword>
<dbReference type="Proteomes" id="UP001159364">
    <property type="component" value="Linkage Group LG09"/>
</dbReference>
<dbReference type="Pfam" id="PF02225">
    <property type="entry name" value="PA"/>
    <property type="match status" value="1"/>
</dbReference>
<feature type="domain" description="PA" evidence="15">
    <location>
        <begin position="391"/>
        <end position="473"/>
    </location>
</feature>
<dbReference type="InterPro" id="IPR046450">
    <property type="entry name" value="PA_dom_sf"/>
</dbReference>